<protein>
    <recommendedName>
        <fullName evidence="3">PRC-barrel domain-containing protein</fullName>
    </recommendedName>
</protein>
<evidence type="ECO:0000313" key="2">
    <source>
        <dbReference type="Proteomes" id="UP001208689"/>
    </source>
</evidence>
<evidence type="ECO:0008006" key="3">
    <source>
        <dbReference type="Google" id="ProtNLM"/>
    </source>
</evidence>
<proteinExistence type="predicted"/>
<keyword evidence="2" id="KW-1185">Reference proteome</keyword>
<accession>A0ABY6HVH0</accession>
<name>A0ABY6HVH0_9ARCH</name>
<reference evidence="1" key="1">
    <citation type="submission" date="2022-09" db="EMBL/GenBank/DDBJ databases">
        <title>Actin cytoskeleton and complex cell architecture in an #Asgard archaeon.</title>
        <authorList>
            <person name="Ponce Toledo R.I."/>
            <person name="Schleper C."/>
            <person name="Rodrigues Oliveira T."/>
            <person name="Wollweber F."/>
            <person name="Xu J."/>
            <person name="Rittmann S."/>
            <person name="Klingl A."/>
            <person name="Pilhofer M."/>
        </authorList>
    </citation>
    <scope>NUCLEOTIDE SEQUENCE</scope>
    <source>
        <strain evidence="1">B-35</strain>
    </source>
</reference>
<organism evidence="1 2">
    <name type="scientific">Candidatus Lokiarchaeum ossiferum</name>
    <dbReference type="NCBI Taxonomy" id="2951803"/>
    <lineage>
        <taxon>Archaea</taxon>
        <taxon>Promethearchaeati</taxon>
        <taxon>Promethearchaeota</taxon>
        <taxon>Promethearchaeia</taxon>
        <taxon>Promethearchaeales</taxon>
        <taxon>Promethearchaeaceae</taxon>
        <taxon>Candidatus Lokiarchaeum</taxon>
    </lineage>
</organism>
<evidence type="ECO:0000313" key="1">
    <source>
        <dbReference type="EMBL" id="UYP46454.1"/>
    </source>
</evidence>
<gene>
    <name evidence="1" type="ORF">NEF87_002739</name>
</gene>
<dbReference type="Proteomes" id="UP001208689">
    <property type="component" value="Chromosome"/>
</dbReference>
<dbReference type="EMBL" id="CP104013">
    <property type="protein sequence ID" value="UYP46454.1"/>
    <property type="molecule type" value="Genomic_DNA"/>
</dbReference>
<sequence>MSDVQDKLLTMILYGEEYSQINGKIKEIDTKFFHIYVDTLKRRIIVPKYIVKNDLSLILDETQVIQLPNWFLRKNKIIGF</sequence>